<keyword evidence="2" id="KW-1133">Transmembrane helix</keyword>
<organism evidence="4 5">
    <name type="scientific">Actinomycetospora atypica</name>
    <dbReference type="NCBI Taxonomy" id="1290095"/>
    <lineage>
        <taxon>Bacteria</taxon>
        <taxon>Bacillati</taxon>
        <taxon>Actinomycetota</taxon>
        <taxon>Actinomycetes</taxon>
        <taxon>Pseudonocardiales</taxon>
        <taxon>Pseudonocardiaceae</taxon>
        <taxon>Actinomycetospora</taxon>
    </lineage>
</organism>
<dbReference type="InterPro" id="IPR007891">
    <property type="entry name" value="CHASE3"/>
</dbReference>
<evidence type="ECO:0000313" key="5">
    <source>
        <dbReference type="Proteomes" id="UP001595947"/>
    </source>
</evidence>
<feature type="domain" description="CHASE3" evidence="3">
    <location>
        <begin position="59"/>
        <end position="200"/>
    </location>
</feature>
<dbReference type="Pfam" id="PF05227">
    <property type="entry name" value="CHASE3"/>
    <property type="match status" value="1"/>
</dbReference>
<keyword evidence="5" id="KW-1185">Reference proteome</keyword>
<reference evidence="5" key="1">
    <citation type="journal article" date="2019" name="Int. J. Syst. Evol. Microbiol.">
        <title>The Global Catalogue of Microorganisms (GCM) 10K type strain sequencing project: providing services to taxonomists for standard genome sequencing and annotation.</title>
        <authorList>
            <consortium name="The Broad Institute Genomics Platform"/>
            <consortium name="The Broad Institute Genome Sequencing Center for Infectious Disease"/>
            <person name="Wu L."/>
            <person name="Ma J."/>
        </authorList>
    </citation>
    <scope>NUCLEOTIDE SEQUENCE [LARGE SCALE GENOMIC DNA]</scope>
    <source>
        <strain evidence="5">CGMCC 4.7093</strain>
    </source>
</reference>
<proteinExistence type="predicted"/>
<name>A0ABV9YIX4_9PSEU</name>
<feature type="region of interest" description="Disordered" evidence="1">
    <location>
        <begin position="247"/>
        <end position="267"/>
    </location>
</feature>
<evidence type="ECO:0000256" key="1">
    <source>
        <dbReference type="SAM" id="MobiDB-lite"/>
    </source>
</evidence>
<evidence type="ECO:0000256" key="2">
    <source>
        <dbReference type="SAM" id="Phobius"/>
    </source>
</evidence>
<dbReference type="EMBL" id="JBHSIV010000005">
    <property type="protein sequence ID" value="MFC5061832.1"/>
    <property type="molecule type" value="Genomic_DNA"/>
</dbReference>
<feature type="transmembrane region" description="Helical" evidence="2">
    <location>
        <begin position="210"/>
        <end position="231"/>
    </location>
</feature>
<accession>A0ABV9YIX4</accession>
<keyword evidence="2" id="KW-0472">Membrane</keyword>
<sequence length="278" mass="30899">MLQGVRDRPVTWVQALIRQWERVPIRVQARITIALPLVAVIISALLAISGNSERVAIETDIQRKFEVSAALGGLSSLMVNAETGMRGYLLTGQAEFLEPFDQASRELAPAVASLRGLASAEPGEGPRTDILGRLGDVEDLSARQMADLSFQRAAVASGLAVTDPELRRHLEYGKQLMDRIRAEVGAMQAEERELLDARIAEINAIRVRDYVSVGLALVAALATRFLAWFLFRRGILRRVDRLTENLRDRRNGSPTPMEAPTKRDQMGQLEREVHLLDR</sequence>
<evidence type="ECO:0000259" key="3">
    <source>
        <dbReference type="Pfam" id="PF05227"/>
    </source>
</evidence>
<feature type="transmembrane region" description="Helical" evidence="2">
    <location>
        <begin position="27"/>
        <end position="48"/>
    </location>
</feature>
<dbReference type="RefSeq" id="WP_378035186.1">
    <property type="nucleotide sequence ID" value="NZ_JBHSIV010000005.1"/>
</dbReference>
<keyword evidence="2" id="KW-0812">Transmembrane</keyword>
<evidence type="ECO:0000313" key="4">
    <source>
        <dbReference type="EMBL" id="MFC5061832.1"/>
    </source>
</evidence>
<dbReference type="CDD" id="cd19410">
    <property type="entry name" value="HK9-like_sensor"/>
    <property type="match status" value="1"/>
</dbReference>
<comment type="caution">
    <text evidence="4">The sequence shown here is derived from an EMBL/GenBank/DDBJ whole genome shotgun (WGS) entry which is preliminary data.</text>
</comment>
<protein>
    <submittedName>
        <fullName evidence="4">CHASE3 domain-containing protein</fullName>
    </submittedName>
</protein>
<gene>
    <name evidence="4" type="ORF">ACFPBZ_06420</name>
</gene>
<dbReference type="Proteomes" id="UP001595947">
    <property type="component" value="Unassembled WGS sequence"/>
</dbReference>